<proteinExistence type="predicted"/>
<comment type="caution">
    <text evidence="2">The sequence shown here is derived from an EMBL/GenBank/DDBJ whole genome shotgun (WGS) entry which is preliminary data.</text>
</comment>
<evidence type="ECO:0000313" key="2">
    <source>
        <dbReference type="EMBL" id="PWR75449.1"/>
    </source>
</evidence>
<organism evidence="2 3">
    <name type="scientific">Methanospirillum stamsii</name>
    <dbReference type="NCBI Taxonomy" id="1277351"/>
    <lineage>
        <taxon>Archaea</taxon>
        <taxon>Methanobacteriati</taxon>
        <taxon>Methanobacteriota</taxon>
        <taxon>Stenosarchaea group</taxon>
        <taxon>Methanomicrobia</taxon>
        <taxon>Methanomicrobiales</taxon>
        <taxon>Methanospirillaceae</taxon>
        <taxon>Methanospirillum</taxon>
    </lineage>
</organism>
<feature type="compositionally biased region" description="Basic and acidic residues" evidence="1">
    <location>
        <begin position="815"/>
        <end position="836"/>
    </location>
</feature>
<keyword evidence="3" id="KW-1185">Reference proteome</keyword>
<protein>
    <submittedName>
        <fullName evidence="2">Uncharacterized protein</fullName>
    </submittedName>
</protein>
<evidence type="ECO:0000313" key="3">
    <source>
        <dbReference type="Proteomes" id="UP000245934"/>
    </source>
</evidence>
<reference evidence="2 3" key="1">
    <citation type="submission" date="2018-05" db="EMBL/GenBank/DDBJ databases">
        <title>Draft genome of Methanospirillum stamsii Pt1.</title>
        <authorList>
            <person name="Dueholm M.S."/>
            <person name="Nielsen P.H."/>
            <person name="Bakmann L.F."/>
            <person name="Otzen D.E."/>
        </authorList>
    </citation>
    <scope>NUCLEOTIDE SEQUENCE [LARGE SCALE GENOMIC DNA]</scope>
    <source>
        <strain evidence="2 3">Pt1</strain>
    </source>
</reference>
<name>A0A2V2N6I5_9EURY</name>
<dbReference type="RefSeq" id="WP_109939968.1">
    <property type="nucleotide sequence ID" value="NZ_CP176366.1"/>
</dbReference>
<dbReference type="EMBL" id="QGMZ01000010">
    <property type="protein sequence ID" value="PWR75449.1"/>
    <property type="molecule type" value="Genomic_DNA"/>
</dbReference>
<feature type="region of interest" description="Disordered" evidence="1">
    <location>
        <begin position="370"/>
        <end position="389"/>
    </location>
</feature>
<feature type="compositionally biased region" description="Low complexity" evidence="1">
    <location>
        <begin position="839"/>
        <end position="856"/>
    </location>
</feature>
<dbReference type="GeneID" id="97609625"/>
<sequence>MNDNNILSVLSLLFPRENVVELRALRKSGGIASGYFTDHEKLARDAEVLDSTSDITGIYVTLNEVNPALVSRRANRTDMRLSKDDRTTGDEDIIRRHWFPVDIDPKRPSGISSSDEEHNEALEKAEKIRKFLSELGWPDPVSADSGNGAHLLYLIDLPNDAKATKLIRSCLNVLSAFFSDNHSEIDTAVSNASRIWKLYGTQSRKGDSTPERPHRRSRVLSSPESVKTVSGDLLLRLAALIPDENENNPGNQKIRPDSSQDSRSIDLGSWLAENNISCTEKPYAGGRLFLFDECPFSSAHKDGAYAIQFQNGGIFAGCHHNSCGGGTQRWSELRARLEGKTPRTERDYDNRLKQLARDRAEAKAAYYGNRPMPLEEKNNSENTVGSLKPEHDAYVNPDIIEEAFRVLRDRNPIEYLLESFAADHEGDEVVARCLIMSLASRSVINSNGLHVLVTGESGKGKTHAFDNMLLHIPPEYRLDGRMSDKALFYADDLKAGSAICLDDVTLSDQMQEVLKGVTSAFQKGFVYRTVDKDRKGQKRFIPERCLWWVAKMEGTGDDQVWNRMLTCWIDESPEQDEKVLERELEMAQALPTELEITRREVLVCQQIWEHMTPVHVVIPYAKQIRFSSSANRRNPGMLLDLIKSIAALFQFQREKTVISGRDVVFASIDDFHYASQIYLALNSDSGGQMTKLTRNESGLVDAIRDSGKDELSIEEMQQLTGRSYSSIQKMLHGYASHGNQYSGLLEKCPALSFLERTRTYDGGITSRRVRVYAWNPEIYALWSSGGGCWLLGQDDGSDKKDGDGTDGTGTDGTNDDTRRNGGTRRHEAEDFRRENLTETVVDSLNTNNSTNNFLDSTSRRKDLGSQEEPPASSSCITDPAISADTLLPVQSGCDSALVLKTNTENPSRKNPPGSAMSGNVPPGDIDPSQFHQFRGLWTGPCAVCGSKIVQYTERVTKKMKQEGRDPRKICQKCYSTAVAKKSRIFSTLPGLLNISSMAKAEKDYGRCSVCGLGEVTWYDHETKTGICDVCYARESKERDEGMRIEQEKI</sequence>
<gene>
    <name evidence="2" type="ORF">DLD82_04780</name>
</gene>
<feature type="region of interest" description="Disordered" evidence="1">
    <location>
        <begin position="202"/>
        <end position="224"/>
    </location>
</feature>
<feature type="region of interest" description="Disordered" evidence="1">
    <location>
        <begin position="797"/>
        <end position="877"/>
    </location>
</feature>
<accession>A0A2V2N6I5</accession>
<dbReference type="OrthoDB" id="117814at2157"/>
<feature type="region of interest" description="Disordered" evidence="1">
    <location>
        <begin position="243"/>
        <end position="262"/>
    </location>
</feature>
<dbReference type="AlphaFoldDB" id="A0A2V2N6I5"/>
<feature type="region of interest" description="Disordered" evidence="1">
    <location>
        <begin position="902"/>
        <end position="921"/>
    </location>
</feature>
<evidence type="ECO:0000256" key="1">
    <source>
        <dbReference type="SAM" id="MobiDB-lite"/>
    </source>
</evidence>
<dbReference type="Proteomes" id="UP000245934">
    <property type="component" value="Unassembled WGS sequence"/>
</dbReference>